<dbReference type="Pfam" id="PF00384">
    <property type="entry name" value="Molybdopterin"/>
    <property type="match status" value="1"/>
</dbReference>
<dbReference type="InterPro" id="IPR006656">
    <property type="entry name" value="Mopterin_OxRdtase"/>
</dbReference>
<dbReference type="InterPro" id="IPR001041">
    <property type="entry name" value="2Fe-2S_ferredoxin-type"/>
</dbReference>
<dbReference type="Gene3D" id="2.20.25.90">
    <property type="entry name" value="ADC-like domains"/>
    <property type="match status" value="1"/>
</dbReference>
<dbReference type="SMART" id="SM00926">
    <property type="entry name" value="Molybdop_Fe4S4"/>
    <property type="match status" value="1"/>
</dbReference>
<dbReference type="InterPro" id="IPR006963">
    <property type="entry name" value="Mopterin_OxRdtase_4Fe-4S_dom"/>
</dbReference>
<feature type="domain" description="2Fe-2S ferredoxin-type" evidence="8">
    <location>
        <begin position="2"/>
        <end position="80"/>
    </location>
</feature>
<dbReference type="InterPro" id="IPR017896">
    <property type="entry name" value="4Fe4S_Fe-S-bd"/>
</dbReference>
<evidence type="ECO:0000313" key="13">
    <source>
        <dbReference type="Proteomes" id="UP000078532"/>
    </source>
</evidence>
<dbReference type="SMART" id="SM00929">
    <property type="entry name" value="NADH-G_4Fe-4S_3"/>
    <property type="match status" value="1"/>
</dbReference>
<keyword evidence="2" id="KW-0001">2Fe-2S</keyword>
<feature type="domain" description="4Fe-4S ferredoxin-type" evidence="9">
    <location>
        <begin position="139"/>
        <end position="169"/>
    </location>
</feature>
<dbReference type="Gene3D" id="3.10.20.740">
    <property type="match status" value="1"/>
</dbReference>
<dbReference type="PROSITE" id="PS51669">
    <property type="entry name" value="4FE4S_MOW_BIS_MGD"/>
    <property type="match status" value="1"/>
</dbReference>
<dbReference type="PANTHER" id="PTHR43105">
    <property type="entry name" value="RESPIRATORY NITRATE REDUCTASE"/>
    <property type="match status" value="1"/>
</dbReference>
<dbReference type="EMBL" id="LYVF01000158">
    <property type="protein sequence ID" value="OAT81666.1"/>
    <property type="molecule type" value="Genomic_DNA"/>
</dbReference>
<evidence type="ECO:0000259" key="9">
    <source>
        <dbReference type="PROSITE" id="PS51379"/>
    </source>
</evidence>
<dbReference type="Gene3D" id="3.30.70.20">
    <property type="match status" value="1"/>
</dbReference>
<dbReference type="SUPFAM" id="SSF54292">
    <property type="entry name" value="2Fe-2S ferredoxin-like"/>
    <property type="match status" value="1"/>
</dbReference>
<dbReference type="STRING" id="1838280.A6M21_09640"/>
<comment type="caution">
    <text evidence="12">The sequence shown here is derived from an EMBL/GenBank/DDBJ whole genome shotgun (WGS) entry which is preliminary data.</text>
</comment>
<feature type="domain" description="4Fe-4S Mo/W bis-MGD-type" evidence="10">
    <location>
        <begin position="220"/>
        <end position="276"/>
    </location>
</feature>
<dbReference type="InterPro" id="IPR027467">
    <property type="entry name" value="MopterinOxRdtase_cofactor_BS"/>
</dbReference>
<dbReference type="FunFam" id="3.30.70.20:FF:000035">
    <property type="entry name" value="Iron hydrogenase 1"/>
    <property type="match status" value="1"/>
</dbReference>
<evidence type="ECO:0000256" key="3">
    <source>
        <dbReference type="ARBA" id="ARBA00022723"/>
    </source>
</evidence>
<proteinExistence type="predicted"/>
<dbReference type="PANTHER" id="PTHR43105:SF14">
    <property type="entry name" value="FORMATE DEHYDROGENASE H"/>
    <property type="match status" value="1"/>
</dbReference>
<dbReference type="Proteomes" id="UP000078532">
    <property type="component" value="Unassembled WGS sequence"/>
</dbReference>
<dbReference type="Pfam" id="PF13510">
    <property type="entry name" value="Fer2_4"/>
    <property type="match status" value="1"/>
</dbReference>
<keyword evidence="3" id="KW-0479">Metal-binding</keyword>
<dbReference type="PROSITE" id="PS00198">
    <property type="entry name" value="4FE4S_FER_1"/>
    <property type="match status" value="1"/>
</dbReference>
<reference evidence="12 13" key="1">
    <citation type="submission" date="2016-04" db="EMBL/GenBank/DDBJ databases">
        <authorList>
            <person name="Evans L.H."/>
            <person name="Alamgir A."/>
            <person name="Owens N."/>
            <person name="Weber N.D."/>
            <person name="Virtaneva K."/>
            <person name="Barbian K."/>
            <person name="Babar A."/>
            <person name="Rosenke K."/>
        </authorList>
    </citation>
    <scope>NUCLEOTIDE SEQUENCE [LARGE SCALE GENOMIC DNA]</scope>
    <source>
        <strain evidence="12 13">LMa1</strain>
    </source>
</reference>
<sequence>MADVTLTIDGRLVTVPAGTTVLDAARQAGIPIPTLCHDPMLSAWGGCRLCVVEIEKMRNLPASCVTTATEGMVVQTASPAVVEARKTILELLLANHPEDCLTCHKNGDCRLQDYAYLYGVRGGAFPGDKHAFPIEDDNHFIVRDMNKCILCGKCVRACAEKQARHIIDYTYRGFNTKVAPAMDLPLSQSDCTFCGSCVSVCPTGALVEKAMLGKARRWEVKKVRTTCPFCGVGCNFDLNVKDGRVIGVTSNPDSPVNGRDLCIKGRFGTDFIHSPDRLTTPLIKKNGEFVEASWDEALDLVAKKLGEVKAAYGSDALAALSSARCTNEDNYLMQKFMRAVIGTNNVDHCART</sequence>
<dbReference type="InterPro" id="IPR017900">
    <property type="entry name" value="4Fe4S_Fe_S_CS"/>
</dbReference>
<dbReference type="GO" id="GO:0046872">
    <property type="term" value="F:metal ion binding"/>
    <property type="evidence" value="ECO:0007669"/>
    <property type="project" value="UniProtKB-KW"/>
</dbReference>
<gene>
    <name evidence="12" type="ORF">A6M21_09640</name>
</gene>
<dbReference type="InterPro" id="IPR019574">
    <property type="entry name" value="NADH_UbQ_OxRdtase_Gsu_4Fe4S-bd"/>
</dbReference>
<dbReference type="PROSITE" id="PS51379">
    <property type="entry name" value="4FE4S_FER_2"/>
    <property type="match status" value="2"/>
</dbReference>
<dbReference type="Pfam" id="PF04879">
    <property type="entry name" value="Molybdop_Fe4S4"/>
    <property type="match status" value="1"/>
</dbReference>
<evidence type="ECO:0000256" key="5">
    <source>
        <dbReference type="ARBA" id="ARBA00023002"/>
    </source>
</evidence>
<dbReference type="AlphaFoldDB" id="A0A1B7LEK1"/>
<name>A0A1B7LEK1_9FIRM</name>
<dbReference type="InterPro" id="IPR036010">
    <property type="entry name" value="2Fe-2S_ferredoxin-like_sf"/>
</dbReference>
<evidence type="ECO:0000256" key="7">
    <source>
        <dbReference type="ARBA" id="ARBA00023014"/>
    </source>
</evidence>
<dbReference type="Pfam" id="PF12838">
    <property type="entry name" value="Fer4_7"/>
    <property type="match status" value="1"/>
</dbReference>
<dbReference type="InterPro" id="IPR050123">
    <property type="entry name" value="Prok_molybdopt-oxidoreductase"/>
</dbReference>
<dbReference type="PROSITE" id="PS00551">
    <property type="entry name" value="MOLYBDOPTERIN_PROK_1"/>
    <property type="match status" value="1"/>
</dbReference>
<keyword evidence="7" id="KW-0411">Iron-sulfur</keyword>
<evidence type="ECO:0000259" key="11">
    <source>
        <dbReference type="PROSITE" id="PS51839"/>
    </source>
</evidence>
<evidence type="ECO:0000256" key="1">
    <source>
        <dbReference type="ARBA" id="ARBA00022485"/>
    </source>
</evidence>
<evidence type="ECO:0000259" key="8">
    <source>
        <dbReference type="PROSITE" id="PS51085"/>
    </source>
</evidence>
<dbReference type="Pfam" id="PF10588">
    <property type="entry name" value="NADH-G_4Fe-4S_3"/>
    <property type="match status" value="1"/>
</dbReference>
<dbReference type="CDD" id="cd00207">
    <property type="entry name" value="fer2"/>
    <property type="match status" value="1"/>
</dbReference>
<dbReference type="GO" id="GO:0022904">
    <property type="term" value="P:respiratory electron transport chain"/>
    <property type="evidence" value="ECO:0007669"/>
    <property type="project" value="TreeGrafter"/>
</dbReference>
<dbReference type="PROSITE" id="PS51839">
    <property type="entry name" value="4FE4S_HC3"/>
    <property type="match status" value="1"/>
</dbReference>
<keyword evidence="5" id="KW-0560">Oxidoreductase</keyword>
<evidence type="ECO:0000313" key="12">
    <source>
        <dbReference type="EMBL" id="OAT81666.1"/>
    </source>
</evidence>
<dbReference type="GO" id="GO:0003954">
    <property type="term" value="F:NADH dehydrogenase activity"/>
    <property type="evidence" value="ECO:0007669"/>
    <property type="project" value="TreeGrafter"/>
</dbReference>
<feature type="domain" description="4Fe-4S ferredoxin-type" evidence="9">
    <location>
        <begin position="182"/>
        <end position="211"/>
    </location>
</feature>
<keyword evidence="1" id="KW-0004">4Fe-4S</keyword>
<dbReference type="SUPFAM" id="SSF53706">
    <property type="entry name" value="Formate dehydrogenase/DMSO reductase, domains 1-3"/>
    <property type="match status" value="1"/>
</dbReference>
<evidence type="ECO:0000259" key="10">
    <source>
        <dbReference type="PROSITE" id="PS51669"/>
    </source>
</evidence>
<dbReference type="GO" id="GO:0016020">
    <property type="term" value="C:membrane"/>
    <property type="evidence" value="ECO:0007669"/>
    <property type="project" value="TreeGrafter"/>
</dbReference>
<feature type="domain" description="4Fe-4S His(Cys)3-ligated-type" evidence="11">
    <location>
        <begin position="80"/>
        <end position="119"/>
    </location>
</feature>
<evidence type="ECO:0000256" key="6">
    <source>
        <dbReference type="ARBA" id="ARBA00023004"/>
    </source>
</evidence>
<dbReference type="GO" id="GO:0051539">
    <property type="term" value="F:4 iron, 4 sulfur cluster binding"/>
    <property type="evidence" value="ECO:0007669"/>
    <property type="project" value="UniProtKB-KW"/>
</dbReference>
<evidence type="ECO:0000256" key="4">
    <source>
        <dbReference type="ARBA" id="ARBA00022737"/>
    </source>
</evidence>
<dbReference type="GO" id="GO:0051537">
    <property type="term" value="F:2 iron, 2 sulfur cluster binding"/>
    <property type="evidence" value="ECO:0007669"/>
    <property type="project" value="UniProtKB-KW"/>
</dbReference>
<dbReference type="FunFam" id="3.10.20.740:FF:000005">
    <property type="entry name" value="NADH:ubiquinone oxidoreductase subunit"/>
    <property type="match status" value="1"/>
</dbReference>
<dbReference type="SUPFAM" id="SSF54862">
    <property type="entry name" value="4Fe-4S ferredoxins"/>
    <property type="match status" value="1"/>
</dbReference>
<accession>A0A1B7LEK1</accession>
<evidence type="ECO:0000256" key="2">
    <source>
        <dbReference type="ARBA" id="ARBA00022714"/>
    </source>
</evidence>
<keyword evidence="13" id="KW-1185">Reference proteome</keyword>
<keyword evidence="4" id="KW-0677">Repeat</keyword>
<dbReference type="Gene3D" id="3.40.50.740">
    <property type="match status" value="1"/>
</dbReference>
<organism evidence="12 13">
    <name type="scientific">Desulfotomaculum copahuensis</name>
    <dbReference type="NCBI Taxonomy" id="1838280"/>
    <lineage>
        <taxon>Bacteria</taxon>
        <taxon>Bacillati</taxon>
        <taxon>Bacillota</taxon>
        <taxon>Clostridia</taxon>
        <taxon>Eubacteriales</taxon>
        <taxon>Desulfotomaculaceae</taxon>
        <taxon>Desulfotomaculum</taxon>
    </lineage>
</organism>
<keyword evidence="6" id="KW-0408">Iron</keyword>
<dbReference type="PROSITE" id="PS51085">
    <property type="entry name" value="2FE2S_FER_2"/>
    <property type="match status" value="1"/>
</dbReference>
<protein>
    <submittedName>
        <fullName evidence="12">NADH dehydrogenase</fullName>
    </submittedName>
</protein>